<protein>
    <submittedName>
        <fullName evidence="1">Uncharacterized protein</fullName>
    </submittedName>
</protein>
<sequence length="58" mass="6224">MDSEQLVFKSPPVRRIAELSPQSDAPVTKCGVPTGFSKICRGVSAGRFLIFSPTDVLS</sequence>
<dbReference type="Proteomes" id="UP000479000">
    <property type="component" value="Unassembled WGS sequence"/>
</dbReference>
<name>A0A6H5G3N5_9HEMI</name>
<proteinExistence type="predicted"/>
<reference evidence="1 2" key="1">
    <citation type="submission" date="2020-02" db="EMBL/GenBank/DDBJ databases">
        <authorList>
            <person name="Ferguson B K."/>
        </authorList>
    </citation>
    <scope>NUCLEOTIDE SEQUENCE [LARGE SCALE GENOMIC DNA]</scope>
</reference>
<feature type="non-terminal residue" evidence="1">
    <location>
        <position position="58"/>
    </location>
</feature>
<dbReference type="EMBL" id="CADCXU010004868">
    <property type="protein sequence ID" value="CAA9996724.1"/>
    <property type="molecule type" value="Genomic_DNA"/>
</dbReference>
<organism evidence="1 2">
    <name type="scientific">Nesidiocoris tenuis</name>
    <dbReference type="NCBI Taxonomy" id="355587"/>
    <lineage>
        <taxon>Eukaryota</taxon>
        <taxon>Metazoa</taxon>
        <taxon>Ecdysozoa</taxon>
        <taxon>Arthropoda</taxon>
        <taxon>Hexapoda</taxon>
        <taxon>Insecta</taxon>
        <taxon>Pterygota</taxon>
        <taxon>Neoptera</taxon>
        <taxon>Paraneoptera</taxon>
        <taxon>Hemiptera</taxon>
        <taxon>Heteroptera</taxon>
        <taxon>Panheteroptera</taxon>
        <taxon>Cimicomorpha</taxon>
        <taxon>Miridae</taxon>
        <taxon>Dicyphina</taxon>
        <taxon>Nesidiocoris</taxon>
    </lineage>
</organism>
<accession>A0A6H5G3N5</accession>
<evidence type="ECO:0000313" key="2">
    <source>
        <dbReference type="Proteomes" id="UP000479000"/>
    </source>
</evidence>
<gene>
    <name evidence="1" type="ORF">NTEN_LOCUS3172</name>
</gene>
<keyword evidence="2" id="KW-1185">Reference proteome</keyword>
<dbReference type="AlphaFoldDB" id="A0A6H5G3N5"/>
<evidence type="ECO:0000313" key="1">
    <source>
        <dbReference type="EMBL" id="CAA9996724.1"/>
    </source>
</evidence>